<keyword evidence="4" id="KW-1185">Reference proteome</keyword>
<protein>
    <recommendedName>
        <fullName evidence="2">TRAF1-6 MATH domain-containing protein</fullName>
    </recommendedName>
</protein>
<accession>A0A9J6FBP3</accession>
<dbReference type="InterPro" id="IPR049342">
    <property type="entry name" value="TRAF1-6_MATH_dom"/>
</dbReference>
<dbReference type="EMBL" id="JABSTR010000001">
    <property type="protein sequence ID" value="KAH9360175.1"/>
    <property type="molecule type" value="Genomic_DNA"/>
</dbReference>
<evidence type="ECO:0000313" key="4">
    <source>
        <dbReference type="Proteomes" id="UP000821853"/>
    </source>
</evidence>
<name>A0A9J6FBP3_HAELO</name>
<feature type="compositionally biased region" description="Basic and acidic residues" evidence="1">
    <location>
        <begin position="138"/>
        <end position="148"/>
    </location>
</feature>
<dbReference type="SUPFAM" id="SSF49599">
    <property type="entry name" value="TRAF domain-like"/>
    <property type="match status" value="1"/>
</dbReference>
<evidence type="ECO:0000259" key="2">
    <source>
        <dbReference type="Pfam" id="PF21355"/>
    </source>
</evidence>
<comment type="caution">
    <text evidence="3">The sequence shown here is derived from an EMBL/GenBank/DDBJ whole genome shotgun (WGS) entry which is preliminary data.</text>
</comment>
<organism evidence="3 4">
    <name type="scientific">Haemaphysalis longicornis</name>
    <name type="common">Bush tick</name>
    <dbReference type="NCBI Taxonomy" id="44386"/>
    <lineage>
        <taxon>Eukaryota</taxon>
        <taxon>Metazoa</taxon>
        <taxon>Ecdysozoa</taxon>
        <taxon>Arthropoda</taxon>
        <taxon>Chelicerata</taxon>
        <taxon>Arachnida</taxon>
        <taxon>Acari</taxon>
        <taxon>Parasitiformes</taxon>
        <taxon>Ixodida</taxon>
        <taxon>Ixodoidea</taxon>
        <taxon>Ixodidae</taxon>
        <taxon>Haemaphysalinae</taxon>
        <taxon>Haemaphysalis</taxon>
    </lineage>
</organism>
<proteinExistence type="predicted"/>
<feature type="region of interest" description="Disordered" evidence="1">
    <location>
        <begin position="138"/>
        <end position="161"/>
    </location>
</feature>
<reference evidence="3 4" key="1">
    <citation type="journal article" date="2020" name="Cell">
        <title>Large-Scale Comparative Analyses of Tick Genomes Elucidate Their Genetic Diversity and Vector Capacities.</title>
        <authorList>
            <consortium name="Tick Genome and Microbiome Consortium (TIGMIC)"/>
            <person name="Jia N."/>
            <person name="Wang J."/>
            <person name="Shi W."/>
            <person name="Du L."/>
            <person name="Sun Y."/>
            <person name="Zhan W."/>
            <person name="Jiang J.F."/>
            <person name="Wang Q."/>
            <person name="Zhang B."/>
            <person name="Ji P."/>
            <person name="Bell-Sakyi L."/>
            <person name="Cui X.M."/>
            <person name="Yuan T.T."/>
            <person name="Jiang B.G."/>
            <person name="Yang W.F."/>
            <person name="Lam T.T."/>
            <person name="Chang Q.C."/>
            <person name="Ding S.J."/>
            <person name="Wang X.J."/>
            <person name="Zhu J.G."/>
            <person name="Ruan X.D."/>
            <person name="Zhao L."/>
            <person name="Wei J.T."/>
            <person name="Ye R.Z."/>
            <person name="Que T.C."/>
            <person name="Du C.H."/>
            <person name="Zhou Y.H."/>
            <person name="Cheng J.X."/>
            <person name="Dai P.F."/>
            <person name="Guo W.B."/>
            <person name="Han X.H."/>
            <person name="Huang E.J."/>
            <person name="Li L.F."/>
            <person name="Wei W."/>
            <person name="Gao Y.C."/>
            <person name="Liu J.Z."/>
            <person name="Shao H.Z."/>
            <person name="Wang X."/>
            <person name="Wang C.C."/>
            <person name="Yang T.C."/>
            <person name="Huo Q.B."/>
            <person name="Li W."/>
            <person name="Chen H.Y."/>
            <person name="Chen S.E."/>
            <person name="Zhou L.G."/>
            <person name="Ni X.B."/>
            <person name="Tian J.H."/>
            <person name="Sheng Y."/>
            <person name="Liu T."/>
            <person name="Pan Y.S."/>
            <person name="Xia L.Y."/>
            <person name="Li J."/>
            <person name="Zhao F."/>
            <person name="Cao W.C."/>
        </authorList>
    </citation>
    <scope>NUCLEOTIDE SEQUENCE [LARGE SCALE GENOMIC DNA]</scope>
    <source>
        <strain evidence="3">HaeL-2018</strain>
    </source>
</reference>
<dbReference type="Proteomes" id="UP000821853">
    <property type="component" value="Chromosome 1"/>
</dbReference>
<dbReference type="Pfam" id="PF21355">
    <property type="entry name" value="TRAF-mep_MATH"/>
    <property type="match status" value="1"/>
</dbReference>
<sequence>MAGTPSPHPLDARDSSVKELWGKLDDVCRDVESIKKKFAEVEVIRHTVSTTHDTVKSEMNKMKEESAAVNKRIMAKMEKIHDYLTGEIDAARERPRSSKFEWQVKNFSKLKGEMRRAKLVILQRQLLRGHPWLQDVPRRSFQREERKGQGQPQRLRVHHQGPLHGPYDRTLQWPYMRCSTFVVVDQKTNMHHKMAEIGPEELGSKHEHCFQRPTDGHNEGIGFTALMPLEELEDLQKGYLINDSFLLHFITYDI</sequence>
<dbReference type="InterPro" id="IPR008974">
    <property type="entry name" value="TRAF-like"/>
</dbReference>
<dbReference type="Gene3D" id="2.60.210.10">
    <property type="entry name" value="Apoptosis, Tumor Necrosis Factor Receptor Associated Protein 2, Chain A"/>
    <property type="match status" value="1"/>
</dbReference>
<gene>
    <name evidence="3" type="ORF">HPB48_020969</name>
</gene>
<evidence type="ECO:0000256" key="1">
    <source>
        <dbReference type="SAM" id="MobiDB-lite"/>
    </source>
</evidence>
<dbReference type="AlphaFoldDB" id="A0A9J6FBP3"/>
<dbReference type="VEuPathDB" id="VectorBase:HLOH_057206"/>
<feature type="domain" description="TRAF1-6 MATH" evidence="2">
    <location>
        <begin position="164"/>
        <end position="246"/>
    </location>
</feature>
<evidence type="ECO:0000313" key="3">
    <source>
        <dbReference type="EMBL" id="KAH9360175.1"/>
    </source>
</evidence>